<dbReference type="CDD" id="cd01948">
    <property type="entry name" value="EAL"/>
    <property type="match status" value="1"/>
</dbReference>
<dbReference type="InterPro" id="IPR000700">
    <property type="entry name" value="PAS-assoc_C"/>
</dbReference>
<dbReference type="Proteomes" id="UP000004200">
    <property type="component" value="Unassembled WGS sequence"/>
</dbReference>
<evidence type="ECO:0000259" key="11">
    <source>
        <dbReference type="PROSITE" id="PS50112"/>
    </source>
</evidence>
<accession>G2DZL6</accession>
<dbReference type="Pfam" id="PF00990">
    <property type="entry name" value="GGDEF"/>
    <property type="match status" value="1"/>
</dbReference>
<dbReference type="InterPro" id="IPR035919">
    <property type="entry name" value="EAL_sf"/>
</dbReference>
<evidence type="ECO:0000256" key="1">
    <source>
        <dbReference type="ARBA" id="ARBA00001946"/>
    </source>
</evidence>
<dbReference type="InterPro" id="IPR000160">
    <property type="entry name" value="GGDEF_dom"/>
</dbReference>
<dbReference type="SUPFAM" id="SSF55073">
    <property type="entry name" value="Nucleotide cyclase"/>
    <property type="match status" value="1"/>
</dbReference>
<dbReference type="GO" id="GO:0006355">
    <property type="term" value="P:regulation of DNA-templated transcription"/>
    <property type="evidence" value="ECO:0007669"/>
    <property type="project" value="InterPro"/>
</dbReference>
<dbReference type="InterPro" id="IPR052155">
    <property type="entry name" value="Biofilm_reg_signaling"/>
</dbReference>
<dbReference type="InterPro" id="IPR013767">
    <property type="entry name" value="PAS_fold"/>
</dbReference>
<evidence type="ECO:0000256" key="7">
    <source>
        <dbReference type="ARBA" id="ARBA00022989"/>
    </source>
</evidence>
<evidence type="ECO:0000313" key="16">
    <source>
        <dbReference type="Proteomes" id="UP000004200"/>
    </source>
</evidence>
<dbReference type="FunFam" id="3.20.20.450:FF:000001">
    <property type="entry name" value="Cyclic di-GMP phosphodiesterase yahA"/>
    <property type="match status" value="1"/>
</dbReference>
<comment type="catalytic activity">
    <reaction evidence="9">
        <text>3',3'-c-di-GMP + H2O = 5'-phosphoguanylyl(3'-&gt;5')guanosine + H(+)</text>
        <dbReference type="Rhea" id="RHEA:24902"/>
        <dbReference type="ChEBI" id="CHEBI:15377"/>
        <dbReference type="ChEBI" id="CHEBI:15378"/>
        <dbReference type="ChEBI" id="CHEBI:58754"/>
        <dbReference type="ChEBI" id="CHEBI:58805"/>
        <dbReference type="EC" id="3.1.4.52"/>
    </reaction>
    <physiologicalReaction direction="left-to-right" evidence="9">
        <dbReference type="Rhea" id="RHEA:24903"/>
    </physiologicalReaction>
</comment>
<dbReference type="PANTHER" id="PTHR44757">
    <property type="entry name" value="DIGUANYLATE CYCLASE DGCP"/>
    <property type="match status" value="1"/>
</dbReference>
<name>G2DZL6_9GAMM</name>
<evidence type="ECO:0000256" key="8">
    <source>
        <dbReference type="ARBA" id="ARBA00023136"/>
    </source>
</evidence>
<evidence type="ECO:0000256" key="9">
    <source>
        <dbReference type="ARBA" id="ARBA00051114"/>
    </source>
</evidence>
<dbReference type="InterPro" id="IPR000014">
    <property type="entry name" value="PAS"/>
</dbReference>
<dbReference type="InterPro" id="IPR001633">
    <property type="entry name" value="EAL_dom"/>
</dbReference>
<dbReference type="SMART" id="SM00091">
    <property type="entry name" value="PAS"/>
    <property type="match status" value="1"/>
</dbReference>
<feature type="domain" description="EAL" evidence="13">
    <location>
        <begin position="642"/>
        <end position="896"/>
    </location>
</feature>
<feature type="transmembrane region" description="Helical" evidence="10">
    <location>
        <begin position="196"/>
        <end position="214"/>
    </location>
</feature>
<dbReference type="GO" id="GO:0005886">
    <property type="term" value="C:plasma membrane"/>
    <property type="evidence" value="ECO:0007669"/>
    <property type="project" value="UniProtKB-SubCell"/>
</dbReference>
<dbReference type="FunFam" id="3.30.70.270:FF:000001">
    <property type="entry name" value="Diguanylate cyclase domain protein"/>
    <property type="match status" value="1"/>
</dbReference>
<evidence type="ECO:0000259" key="12">
    <source>
        <dbReference type="PROSITE" id="PS50113"/>
    </source>
</evidence>
<feature type="domain" description="GGDEF" evidence="14">
    <location>
        <begin position="500"/>
        <end position="633"/>
    </location>
</feature>
<dbReference type="NCBIfam" id="TIGR00254">
    <property type="entry name" value="GGDEF"/>
    <property type="match status" value="1"/>
</dbReference>
<proteinExistence type="predicted"/>
<dbReference type="STRING" id="765913.ThidrDRAFT_1479"/>
<feature type="transmembrane region" description="Helical" evidence="10">
    <location>
        <begin position="220"/>
        <end position="238"/>
    </location>
</feature>
<dbReference type="InterPro" id="IPR029787">
    <property type="entry name" value="Nucleotide_cyclase"/>
</dbReference>
<gene>
    <name evidence="15" type="ORF">ThidrDRAFT_1479</name>
</gene>
<sequence>MTALLSGQTYQRWRDILVLAILYFATAKLGHSLALPPGYVSPVWIPSGIILAAVLRRGYWIWPGIFLGAFAVNVSAYLDTSSLQSLSNALMAGTANGVGHVLSAVLGAYLIQRTTHTTRPYKTAAQGFALILFGVVAGTFLSALFGVTGLCATGFIPWSRYGATFATWWTGDAVGVLVITPFLLSLERHSLSRWILPEAWLFAVVLGITALHGLMLPEHVAGHIALVSLTPLVMWSLFRLTPSITFASVVFISAAAITAFLIGHGHFIGADANANLIELQLFIAIQVISTLILQSVVLEHRATEQRLRLARDQLDATVMARTKELKTKNEALQVSEARLRALIDHLDSGVVVHAPDTSILLTNDRAETLLGLSEAQMAGRLAIDPYWRFVDRQMQTLPVESYPVSRILATRQPLENMLLGVVRPDRETTTWMLANGSPLSDARGELIEIIISFFDITHIKESEQRLDHLAHHDALTGLPNRLLFNARLQQSIERAERCSGSLALVFVDLDRFKHINDSQGHPAGDELLRQVAHRLAKAVRQEDTVARISGDEFMVLLEGVGPTEHARVAVEQLIEVFKTPFPVRGHPILMTASMGICIYPQDGQEVDELMRNADIAMYRAKEDGRNGYQFFSAELTKVAIEHAVIDTALKGALEREEFALVYQPQFDLADRKLSGVEALLRWRHPELGDISPARFVPIAEQHGVILEIGRWVLLTACRQARAWHDAGLDFGRIAVNISGNQIRGAGFAETVHEVLLEADCEPRWIELEITESFVMRRLEHSVVQLNRIRELGVQIAIDDFGTGYSSLSYLKQLPIDKLKIDQSFVHDIPEDPNDMAIIASIIALGHALGQIIIAEGVEAEAQAEFLKTKHCDQVQGFLYGRPVSATEIAPLLLPFAAPKKTQHPIEA</sequence>
<dbReference type="EMBL" id="AFWT01000008">
    <property type="protein sequence ID" value="EGV32243.1"/>
    <property type="molecule type" value="Genomic_DNA"/>
</dbReference>
<dbReference type="CDD" id="cd00130">
    <property type="entry name" value="PAS"/>
    <property type="match status" value="1"/>
</dbReference>
<dbReference type="PROSITE" id="PS50112">
    <property type="entry name" value="PAS"/>
    <property type="match status" value="1"/>
</dbReference>
<evidence type="ECO:0000256" key="5">
    <source>
        <dbReference type="ARBA" id="ARBA00022636"/>
    </source>
</evidence>
<feature type="transmembrane region" description="Helical" evidence="10">
    <location>
        <begin position="165"/>
        <end position="184"/>
    </location>
</feature>
<protein>
    <recommendedName>
        <fullName evidence="3">cyclic-guanylate-specific phosphodiesterase</fullName>
        <ecNumber evidence="3">3.1.4.52</ecNumber>
    </recommendedName>
</protein>
<evidence type="ECO:0000256" key="2">
    <source>
        <dbReference type="ARBA" id="ARBA00004651"/>
    </source>
</evidence>
<evidence type="ECO:0000259" key="14">
    <source>
        <dbReference type="PROSITE" id="PS50887"/>
    </source>
</evidence>
<organism evidence="15 16">
    <name type="scientific">Thiorhodococcus drewsii AZ1</name>
    <dbReference type="NCBI Taxonomy" id="765913"/>
    <lineage>
        <taxon>Bacteria</taxon>
        <taxon>Pseudomonadati</taxon>
        <taxon>Pseudomonadota</taxon>
        <taxon>Gammaproteobacteria</taxon>
        <taxon>Chromatiales</taxon>
        <taxon>Chromatiaceae</taxon>
        <taxon>Thiorhodococcus</taxon>
    </lineage>
</organism>
<dbReference type="InterPro" id="IPR007895">
    <property type="entry name" value="MASE1"/>
</dbReference>
<comment type="subcellular location">
    <subcellularLocation>
        <location evidence="2">Cell membrane</location>
        <topology evidence="2">Multi-pass membrane protein</topology>
    </subcellularLocation>
</comment>
<evidence type="ECO:0000256" key="10">
    <source>
        <dbReference type="SAM" id="Phobius"/>
    </source>
</evidence>
<feature type="transmembrane region" description="Helical" evidence="10">
    <location>
        <begin position="123"/>
        <end position="145"/>
    </location>
</feature>
<dbReference type="PANTHER" id="PTHR44757:SF2">
    <property type="entry name" value="BIOFILM ARCHITECTURE MAINTENANCE PROTEIN MBAA"/>
    <property type="match status" value="1"/>
</dbReference>
<keyword evidence="8 10" id="KW-0472">Membrane</keyword>
<feature type="transmembrane region" description="Helical" evidence="10">
    <location>
        <begin position="90"/>
        <end position="111"/>
    </location>
</feature>
<dbReference type="EC" id="3.1.4.52" evidence="3"/>
<dbReference type="Pfam" id="PF00989">
    <property type="entry name" value="PAS"/>
    <property type="match status" value="1"/>
</dbReference>
<evidence type="ECO:0000259" key="13">
    <source>
        <dbReference type="PROSITE" id="PS50883"/>
    </source>
</evidence>
<comment type="cofactor">
    <cofactor evidence="1">
        <name>Mg(2+)</name>
        <dbReference type="ChEBI" id="CHEBI:18420"/>
    </cofactor>
</comment>
<dbReference type="PROSITE" id="PS50883">
    <property type="entry name" value="EAL"/>
    <property type="match status" value="1"/>
</dbReference>
<keyword evidence="6 10" id="KW-0812">Transmembrane</keyword>
<keyword evidence="4" id="KW-1003">Cell membrane</keyword>
<dbReference type="OrthoDB" id="8553030at2"/>
<feature type="transmembrane region" description="Helical" evidence="10">
    <location>
        <begin position="39"/>
        <end position="55"/>
    </location>
</feature>
<dbReference type="SUPFAM" id="SSF141868">
    <property type="entry name" value="EAL domain-like"/>
    <property type="match status" value="1"/>
</dbReference>
<dbReference type="PROSITE" id="PS50113">
    <property type="entry name" value="PAC"/>
    <property type="match status" value="1"/>
</dbReference>
<dbReference type="RefSeq" id="WP_007040193.1">
    <property type="nucleotide sequence ID" value="NZ_AFWT01000008.1"/>
</dbReference>
<dbReference type="SMART" id="SM00052">
    <property type="entry name" value="EAL"/>
    <property type="match status" value="1"/>
</dbReference>
<evidence type="ECO:0000256" key="3">
    <source>
        <dbReference type="ARBA" id="ARBA00012282"/>
    </source>
</evidence>
<dbReference type="GO" id="GO:0071732">
    <property type="term" value="P:cellular response to nitric oxide"/>
    <property type="evidence" value="ECO:0007669"/>
    <property type="project" value="UniProtKB-ARBA"/>
</dbReference>
<keyword evidence="5" id="KW-0973">c-di-GMP</keyword>
<dbReference type="InterPro" id="IPR043128">
    <property type="entry name" value="Rev_trsase/Diguanyl_cyclase"/>
</dbReference>
<dbReference type="PROSITE" id="PS50887">
    <property type="entry name" value="GGDEF"/>
    <property type="match status" value="1"/>
</dbReference>
<feature type="transmembrane region" description="Helical" evidence="10">
    <location>
        <begin position="60"/>
        <end position="78"/>
    </location>
</feature>
<dbReference type="SUPFAM" id="SSF55785">
    <property type="entry name" value="PYP-like sensor domain (PAS domain)"/>
    <property type="match status" value="1"/>
</dbReference>
<comment type="caution">
    <text evidence="15">The sequence shown here is derived from an EMBL/GenBank/DDBJ whole genome shotgun (WGS) entry which is preliminary data.</text>
</comment>
<dbReference type="eggNOG" id="COG5001">
    <property type="taxonomic scope" value="Bacteria"/>
</dbReference>
<dbReference type="PATRIC" id="fig|765913.3.peg.1506"/>
<keyword evidence="7 10" id="KW-1133">Transmembrane helix</keyword>
<dbReference type="Pfam" id="PF00563">
    <property type="entry name" value="EAL"/>
    <property type="match status" value="1"/>
</dbReference>
<evidence type="ECO:0000256" key="4">
    <source>
        <dbReference type="ARBA" id="ARBA00022475"/>
    </source>
</evidence>
<dbReference type="SMART" id="SM00267">
    <property type="entry name" value="GGDEF"/>
    <property type="match status" value="1"/>
</dbReference>
<evidence type="ECO:0000313" key="15">
    <source>
        <dbReference type="EMBL" id="EGV32243.1"/>
    </source>
</evidence>
<dbReference type="AlphaFoldDB" id="G2DZL6"/>
<reference evidence="15 16" key="1">
    <citation type="submission" date="2011-06" db="EMBL/GenBank/DDBJ databases">
        <title>The draft genome of Thiorhodococcus drewsii AZ1.</title>
        <authorList>
            <consortium name="US DOE Joint Genome Institute (JGI-PGF)"/>
            <person name="Lucas S."/>
            <person name="Han J."/>
            <person name="Lapidus A."/>
            <person name="Cheng J.-F."/>
            <person name="Goodwin L."/>
            <person name="Pitluck S."/>
            <person name="Peters L."/>
            <person name="Land M.L."/>
            <person name="Hauser L."/>
            <person name="Vogl K."/>
            <person name="Liu Z."/>
            <person name="Imhoff J."/>
            <person name="Thiel V."/>
            <person name="Frigaard N.-U."/>
            <person name="Bryant D.A."/>
            <person name="Woyke T.J."/>
        </authorList>
    </citation>
    <scope>NUCLEOTIDE SEQUENCE [LARGE SCALE GENOMIC DNA]</scope>
    <source>
        <strain evidence="15 16">AZ1</strain>
    </source>
</reference>
<dbReference type="Pfam" id="PF05231">
    <property type="entry name" value="MASE1"/>
    <property type="match status" value="1"/>
</dbReference>
<feature type="transmembrane region" description="Helical" evidence="10">
    <location>
        <begin position="245"/>
        <end position="267"/>
    </location>
</feature>
<evidence type="ECO:0000256" key="6">
    <source>
        <dbReference type="ARBA" id="ARBA00022692"/>
    </source>
</evidence>
<dbReference type="NCBIfam" id="TIGR00229">
    <property type="entry name" value="sensory_box"/>
    <property type="match status" value="1"/>
</dbReference>
<dbReference type="CDD" id="cd01949">
    <property type="entry name" value="GGDEF"/>
    <property type="match status" value="1"/>
</dbReference>
<keyword evidence="16" id="KW-1185">Reference proteome</keyword>
<dbReference type="Gene3D" id="3.30.70.270">
    <property type="match status" value="1"/>
</dbReference>
<dbReference type="Gene3D" id="3.30.450.20">
    <property type="entry name" value="PAS domain"/>
    <property type="match status" value="1"/>
</dbReference>
<feature type="domain" description="PAS" evidence="11">
    <location>
        <begin position="335"/>
        <end position="380"/>
    </location>
</feature>
<dbReference type="InterPro" id="IPR035965">
    <property type="entry name" value="PAS-like_dom_sf"/>
</dbReference>
<dbReference type="Gene3D" id="3.20.20.450">
    <property type="entry name" value="EAL domain"/>
    <property type="match status" value="1"/>
</dbReference>
<feature type="domain" description="PAC" evidence="12">
    <location>
        <begin position="415"/>
        <end position="468"/>
    </location>
</feature>
<dbReference type="GO" id="GO:0071111">
    <property type="term" value="F:cyclic-guanylate-specific phosphodiesterase activity"/>
    <property type="evidence" value="ECO:0007669"/>
    <property type="project" value="UniProtKB-EC"/>
</dbReference>